<evidence type="ECO:0000313" key="3">
    <source>
        <dbReference type="EMBL" id="TMW59839.1"/>
    </source>
</evidence>
<feature type="region of interest" description="Disordered" evidence="2">
    <location>
        <begin position="24"/>
        <end position="56"/>
    </location>
</feature>
<comment type="caution">
    <text evidence="3">The sequence shown here is derived from an EMBL/GenBank/DDBJ whole genome shotgun (WGS) entry which is preliminary data.</text>
</comment>
<keyword evidence="1" id="KW-0175">Coiled coil</keyword>
<sequence>MELLELDDDPATLQAALALIDAMDESSSNSGVTSEEDRSVASDAQEPVEEPTRFTSRKHEIDFLHRKVKTLEDKLSTLKRRREDTEDATQSLKEVADRQEEHRQFVELENARLRAVLGTQMTVSKELIHSLQREEAGGLAHLKRPKLSIPVAQGLLRDAHLLRIDELHRRSDEAFSASQFHSKERVFREIELSEDGVGGATIEIMVGWTLPFASDQVFESLWRATRQQGVKQGKATQDDNDQVAVVYESRTMEIEQLVSGEMFSKRFDAQDDMPPTIVSHSSAKIIKTLTCCIQDIEYSEDSWIRVVPTTQSSESATSQTTQVYMSRRVHLAIATDDSVFLRRKAGTLTDFVLGWIDNELTWRQRAIENLLVSSKS</sequence>
<evidence type="ECO:0000313" key="4">
    <source>
        <dbReference type="Proteomes" id="UP000794436"/>
    </source>
</evidence>
<protein>
    <submittedName>
        <fullName evidence="3">Uncharacterized protein</fullName>
    </submittedName>
</protein>
<dbReference type="OrthoDB" id="64619at2759"/>
<keyword evidence="4" id="KW-1185">Reference proteome</keyword>
<dbReference type="AlphaFoldDB" id="A0A8K1CB68"/>
<reference evidence="3" key="1">
    <citation type="submission" date="2019-03" db="EMBL/GenBank/DDBJ databases">
        <title>Long read genome sequence of the mycoparasitic Pythium oligandrum ATCC 38472 isolated from sugarbeet rhizosphere.</title>
        <authorList>
            <person name="Gaulin E."/>
        </authorList>
    </citation>
    <scope>NUCLEOTIDE SEQUENCE</scope>
    <source>
        <strain evidence="3">ATCC 38472_TT</strain>
    </source>
</reference>
<accession>A0A8K1CB68</accession>
<dbReference type="Proteomes" id="UP000794436">
    <property type="component" value="Unassembled WGS sequence"/>
</dbReference>
<evidence type="ECO:0000256" key="2">
    <source>
        <dbReference type="SAM" id="MobiDB-lite"/>
    </source>
</evidence>
<name>A0A8K1CB68_PYTOL</name>
<evidence type="ECO:0000256" key="1">
    <source>
        <dbReference type="SAM" id="Coils"/>
    </source>
</evidence>
<proteinExistence type="predicted"/>
<dbReference type="EMBL" id="SPLM01000109">
    <property type="protein sequence ID" value="TMW59839.1"/>
    <property type="molecule type" value="Genomic_DNA"/>
</dbReference>
<gene>
    <name evidence="3" type="ORF">Poli38472_004908</name>
</gene>
<organism evidence="3 4">
    <name type="scientific">Pythium oligandrum</name>
    <name type="common">Mycoparasitic fungus</name>
    <dbReference type="NCBI Taxonomy" id="41045"/>
    <lineage>
        <taxon>Eukaryota</taxon>
        <taxon>Sar</taxon>
        <taxon>Stramenopiles</taxon>
        <taxon>Oomycota</taxon>
        <taxon>Peronosporomycetes</taxon>
        <taxon>Pythiales</taxon>
        <taxon>Pythiaceae</taxon>
        <taxon>Pythium</taxon>
    </lineage>
</organism>
<feature type="coiled-coil region" evidence="1">
    <location>
        <begin position="61"/>
        <end position="95"/>
    </location>
</feature>